<protein>
    <submittedName>
        <fullName evidence="3">Nitrogen fixation protein NifS</fullName>
    </submittedName>
</protein>
<gene>
    <name evidence="3" type="ORF">A8139_09355</name>
</gene>
<evidence type="ECO:0000313" key="4">
    <source>
        <dbReference type="Proteomes" id="UP000249898"/>
    </source>
</evidence>
<dbReference type="InterPro" id="IPR015421">
    <property type="entry name" value="PyrdxlP-dep_Trfase_major"/>
</dbReference>
<keyword evidence="1" id="KW-0663">Pyridoxal phosphate</keyword>
<dbReference type="InterPro" id="IPR015424">
    <property type="entry name" value="PyrdxlP-dep_Trfase"/>
</dbReference>
<reference evidence="3 4" key="1">
    <citation type="submission" date="2016-06" db="EMBL/GenBank/DDBJ databases">
        <title>The sequenced genome of the ice-adhering bacterium Marinomonas primoryensis, from Antarctica.</title>
        <authorList>
            <person name="Graham L."/>
            <person name="Vance T.D.R."/>
            <person name="Davies P.L."/>
        </authorList>
    </citation>
    <scope>NUCLEOTIDE SEQUENCE [LARGE SCALE GENOMIC DNA]</scope>
    <source>
        <strain evidence="3 4">AceL</strain>
    </source>
</reference>
<dbReference type="InterPro" id="IPR015422">
    <property type="entry name" value="PyrdxlP-dep_Trfase_small"/>
</dbReference>
<organism evidence="3 4">
    <name type="scientific">Marinomonas primoryensis</name>
    <dbReference type="NCBI Taxonomy" id="178399"/>
    <lineage>
        <taxon>Bacteria</taxon>
        <taxon>Pseudomonadati</taxon>
        <taxon>Pseudomonadota</taxon>
        <taxon>Gammaproteobacteria</taxon>
        <taxon>Oceanospirillales</taxon>
        <taxon>Oceanospirillaceae</taxon>
        <taxon>Marinomonas</taxon>
    </lineage>
</organism>
<dbReference type="Proteomes" id="UP000249898">
    <property type="component" value="Chromosome"/>
</dbReference>
<dbReference type="SUPFAM" id="SSF53383">
    <property type="entry name" value="PLP-dependent transferases"/>
    <property type="match status" value="1"/>
</dbReference>
<evidence type="ECO:0000313" key="3">
    <source>
        <dbReference type="EMBL" id="AWY00177.1"/>
    </source>
</evidence>
<dbReference type="Pfam" id="PF00266">
    <property type="entry name" value="Aminotran_5"/>
    <property type="match status" value="1"/>
</dbReference>
<dbReference type="Gene3D" id="3.90.1150.10">
    <property type="entry name" value="Aspartate Aminotransferase, domain 1"/>
    <property type="match status" value="1"/>
</dbReference>
<dbReference type="RefSeq" id="WP_112137619.1">
    <property type="nucleotide sequence ID" value="NZ_CP016181.1"/>
</dbReference>
<dbReference type="InterPro" id="IPR000192">
    <property type="entry name" value="Aminotrans_V_dom"/>
</dbReference>
<accession>A0A2Z4PRS3</accession>
<evidence type="ECO:0000256" key="1">
    <source>
        <dbReference type="ARBA" id="ARBA00022898"/>
    </source>
</evidence>
<dbReference type="AlphaFoldDB" id="A0A2Z4PRS3"/>
<dbReference type="PANTHER" id="PTHR43586:SF21">
    <property type="entry name" value="PYRIDOXAL PHOSPHATE (PLP)-DEPENDENT ASPARTATE AMINOTRANSFERASE SUPERFAMILY"/>
    <property type="match status" value="1"/>
</dbReference>
<evidence type="ECO:0000259" key="2">
    <source>
        <dbReference type="Pfam" id="PF00266"/>
    </source>
</evidence>
<dbReference type="EMBL" id="CP016181">
    <property type="protein sequence ID" value="AWY00177.1"/>
    <property type="molecule type" value="Genomic_DNA"/>
</dbReference>
<dbReference type="Gene3D" id="3.40.640.10">
    <property type="entry name" value="Type I PLP-dependent aspartate aminotransferase-like (Major domain)"/>
    <property type="match status" value="1"/>
</dbReference>
<dbReference type="PANTHER" id="PTHR43586">
    <property type="entry name" value="CYSTEINE DESULFURASE"/>
    <property type="match status" value="1"/>
</dbReference>
<dbReference type="OrthoDB" id="9808002at2"/>
<sequence length="411" mass="45352">MAPLLDLAFVRSQFPAFKEPSLSGQAFFDNAGGSYACKAVIDHLDQYYRETKLQPYHLHPAAQKAGAQMDLAYKRLASYLNVDTSEVHLGPSTSQNSYVLAQAFGKILKEGDEVIVTNQDHEANIGVWRALSSRGVVIKEWRVDSKTGSLNTNDLEQLFTKRTKLLAFTHCSNVVAEINPVAEICARARAANVMTLVDGVSFAGHGLPDIDVLGADVYLFSLYKAYGTHLGVMVIRNAIADKLGNQAHYFNEAYRQKWFVPAGPDHAQVAASRGVLDYFDALHDYHFDEGCSALEKAQRVRVLFYDAEQVLLAKLLKYIDQHPKLTLLGPTDPSKRAATVAIIPKGQTPQELAQKLVDQGIICGAGHFYAVRLLEAMGVDSNTGVVRLSFVHYTQPEEIDQLIQALEMALK</sequence>
<proteinExistence type="predicted"/>
<feature type="domain" description="Aminotransferase class V" evidence="2">
    <location>
        <begin position="27"/>
        <end position="402"/>
    </location>
</feature>
<name>A0A2Z4PRS3_9GAMM</name>